<feature type="compositionally biased region" description="Basic and acidic residues" evidence="1">
    <location>
        <begin position="271"/>
        <end position="280"/>
    </location>
</feature>
<feature type="compositionally biased region" description="Polar residues" evidence="1">
    <location>
        <begin position="422"/>
        <end position="433"/>
    </location>
</feature>
<feature type="compositionally biased region" description="Low complexity" evidence="1">
    <location>
        <begin position="884"/>
        <end position="893"/>
    </location>
</feature>
<feature type="region of interest" description="Disordered" evidence="1">
    <location>
        <begin position="1208"/>
        <end position="1321"/>
    </location>
</feature>
<feature type="compositionally biased region" description="Polar residues" evidence="1">
    <location>
        <begin position="491"/>
        <end position="501"/>
    </location>
</feature>
<feature type="compositionally biased region" description="Basic and acidic residues" evidence="1">
    <location>
        <begin position="123"/>
        <end position="137"/>
    </location>
</feature>
<feature type="compositionally biased region" description="Basic residues" evidence="1">
    <location>
        <begin position="69"/>
        <end position="82"/>
    </location>
</feature>
<feature type="region of interest" description="Disordered" evidence="1">
    <location>
        <begin position="416"/>
        <end position="540"/>
    </location>
</feature>
<feature type="compositionally biased region" description="Polar residues" evidence="1">
    <location>
        <begin position="829"/>
        <end position="855"/>
    </location>
</feature>
<dbReference type="Proteomes" id="UP000756132">
    <property type="component" value="Chromosome 8"/>
</dbReference>
<feature type="compositionally biased region" description="Polar residues" evidence="1">
    <location>
        <begin position="720"/>
        <end position="729"/>
    </location>
</feature>
<feature type="region of interest" description="Disordered" evidence="1">
    <location>
        <begin position="1141"/>
        <end position="1196"/>
    </location>
</feature>
<evidence type="ECO:0000313" key="2">
    <source>
        <dbReference type="EMBL" id="UJO20549.1"/>
    </source>
</evidence>
<dbReference type="RefSeq" id="XP_047764915.1">
    <property type="nucleotide sequence ID" value="XM_047910666.1"/>
</dbReference>
<accession>A0A9Q8PDH2</accession>
<dbReference type="EMBL" id="CP090170">
    <property type="protein sequence ID" value="UJO20549.1"/>
    <property type="molecule type" value="Genomic_DNA"/>
</dbReference>
<feature type="compositionally biased region" description="Polar residues" evidence="1">
    <location>
        <begin position="868"/>
        <end position="880"/>
    </location>
</feature>
<feature type="compositionally biased region" description="Acidic residues" evidence="1">
    <location>
        <begin position="232"/>
        <end position="261"/>
    </location>
</feature>
<feature type="compositionally biased region" description="Acidic residues" evidence="1">
    <location>
        <begin position="333"/>
        <end position="343"/>
    </location>
</feature>
<feature type="region of interest" description="Disordered" evidence="1">
    <location>
        <begin position="868"/>
        <end position="909"/>
    </location>
</feature>
<feature type="compositionally biased region" description="Polar residues" evidence="1">
    <location>
        <begin position="784"/>
        <end position="795"/>
    </location>
</feature>
<organism evidence="2 3">
    <name type="scientific">Passalora fulva</name>
    <name type="common">Tomato leaf mold</name>
    <name type="synonym">Cladosporium fulvum</name>
    <dbReference type="NCBI Taxonomy" id="5499"/>
    <lineage>
        <taxon>Eukaryota</taxon>
        <taxon>Fungi</taxon>
        <taxon>Dikarya</taxon>
        <taxon>Ascomycota</taxon>
        <taxon>Pezizomycotina</taxon>
        <taxon>Dothideomycetes</taxon>
        <taxon>Dothideomycetidae</taxon>
        <taxon>Mycosphaerellales</taxon>
        <taxon>Mycosphaerellaceae</taxon>
        <taxon>Fulvia</taxon>
    </lineage>
</organism>
<reference evidence="2" key="2">
    <citation type="journal article" date="2022" name="Microb. Genom.">
        <title>A chromosome-scale genome assembly of the tomato pathogen Cladosporium fulvum reveals a compartmentalized genome architecture and the presence of a dispensable chromosome.</title>
        <authorList>
            <person name="Zaccaron A.Z."/>
            <person name="Chen L.H."/>
            <person name="Samaras A."/>
            <person name="Stergiopoulos I."/>
        </authorList>
    </citation>
    <scope>NUCLEOTIDE SEQUENCE</scope>
    <source>
        <strain evidence="2">Race5_Kim</strain>
    </source>
</reference>
<feature type="region of interest" description="Disordered" evidence="1">
    <location>
        <begin position="778"/>
        <end position="855"/>
    </location>
</feature>
<feature type="compositionally biased region" description="Polar residues" evidence="1">
    <location>
        <begin position="368"/>
        <end position="380"/>
    </location>
</feature>
<reference evidence="2" key="1">
    <citation type="submission" date="2021-12" db="EMBL/GenBank/DDBJ databases">
        <authorList>
            <person name="Zaccaron A."/>
            <person name="Stergiopoulos I."/>
        </authorList>
    </citation>
    <scope>NUCLEOTIDE SEQUENCE</scope>
    <source>
        <strain evidence="2">Race5_Kim</strain>
    </source>
</reference>
<keyword evidence="3" id="KW-1185">Reference proteome</keyword>
<feature type="compositionally biased region" description="Basic and acidic residues" evidence="1">
    <location>
        <begin position="344"/>
        <end position="354"/>
    </location>
</feature>
<evidence type="ECO:0000313" key="3">
    <source>
        <dbReference type="Proteomes" id="UP000756132"/>
    </source>
</evidence>
<sequence length="1366" mass="147603">MATDDEAEDGEQNDKRWSIVKRASGKCRLTQVLGEEQRGRAQRCHCGKCRAPLSEISPGVPCPNGCSYRWRRNQSSGKRRRLSAWDVQRQERSQDHWEVLERRKSAKRETSEGSAKPAEILEDCSKEEAPQLNEERTASQSSDEVSLIPDEVARDEDGNVDPFWRQRRANLLRFQAEGSTAPRVEDPSQPDILKGLERGNDVGEPELGLVSDGVPAAFQPSHAAPRSYYGGSDEEDGNAEEESAEDASILTDEEENAEDEGNGQGQDEVEDKYYEERGEGQEVGTDQGSDQGSDGQDEDDRNQCGEGGHEAAYVSRDFFGYQDEDGAYHTAPLEDEDEDEDRSADEVPSGREDIPLAGPPSRGRESGDNTAATKATTPTGNVPLAGPSRGPESLENITATGITPMLAKLSLAGRSGGREAWDNSTTTGVTSQHADVPLPGASRRRSSPDNTITTGVTSRPVNRPPSGPCRARESSDNATTIEVENKDQVDNRLTSGRNIPTTPADAILEAFSGGATTTEDESERSTTDDTLPGRALRGKDPSAYERDLDLVKRYATANGRAALNTVIQIRLVRALTQIRQPSSRDQYQDAYDCATSGLDLARLALETDAGQQDFETLSRIAAQSHYYAGLAAYLAGPDGFERAAEHLRSSLEYAGNTDVLGRGRTEEVLNNILQFQQDPGNLDTNAQSSSRWAWLRNPFGSLSSMAASLWSSPYDNGVTPNGQRLNSNMLDGELSSGQSGSMRSFSTTGSATPSKGSGTGNLRSYVPFRLASFEYGTSARPHSAGSQVSPGTSHRTIPVVMPVTKRMTISIGSSGSDRTSPKPRPMMQRNKTAPSSFGSSSTKLGASRPGSSNGTVSLEAILGASIRSPSKSDGISQSGSRPGISSLSIASRRSSGKLPVPGARPGSIPTTIVEERKDTFARDVLDEGLGLTESPEGYPQGLYEAGLPNARQDEAYKKRDGREEAERIDESSTWQQKQEIARRLVAPKVNRMVKDFGRGLMDVMLKTVTLEEMREYCLDTNDASLERKIWEMMCNKQAKKEAAEGLPPIPPTPRLRRAQLAVVNNSPTSPQIPPTPRLAKAKLAVVNTSPISPRVLAILQSPKPRLAVFNTSPRGYVPIPQVPTLARPEDEVQAVGTGVSRGTMICPQAGPSRVSAPPRSPKPGPSRPRMSPAPESHEAEVDAEANKPPEDLTAPIEAKGAVAVGNKRLEAPTTPPEIPYLPETPWAPRKPRTTPSKQNESPPSPLAYKSEPSRRPSGLPSGPTPIDDSSSKHRRRSSILQGTLNILTGGGSARATSAEDAAERGESPVHSPVVEKREKKEWRQSRLSFQVVKQRKMLEELLEEGHSPGLALEGFGEGAGGRLYTF</sequence>
<feature type="region of interest" description="Disordered" evidence="1">
    <location>
        <begin position="720"/>
        <end position="761"/>
    </location>
</feature>
<evidence type="ECO:0000256" key="1">
    <source>
        <dbReference type="SAM" id="MobiDB-lite"/>
    </source>
</evidence>
<dbReference type="OrthoDB" id="10658332at2759"/>
<dbReference type="KEGG" id="ffu:CLAFUR5_11518"/>
<feature type="compositionally biased region" description="Basic and acidic residues" evidence="1">
    <location>
        <begin position="88"/>
        <end position="111"/>
    </location>
</feature>
<feature type="region of interest" description="Disordered" evidence="1">
    <location>
        <begin position="67"/>
        <end position="159"/>
    </location>
</feature>
<feature type="compositionally biased region" description="Polar residues" evidence="1">
    <location>
        <begin position="747"/>
        <end position="761"/>
    </location>
</feature>
<gene>
    <name evidence="2" type="ORF">CLAFUR5_11518</name>
</gene>
<feature type="compositionally biased region" description="Low complexity" evidence="1">
    <location>
        <begin position="735"/>
        <end position="746"/>
    </location>
</feature>
<name>A0A9Q8PDH2_PASFU</name>
<dbReference type="OMA" id="IDESSTW"/>
<proteinExistence type="predicted"/>
<feature type="compositionally biased region" description="Basic and acidic residues" evidence="1">
    <location>
        <begin position="1301"/>
        <end position="1321"/>
    </location>
</feature>
<feature type="compositionally biased region" description="Basic and acidic residues" evidence="1">
    <location>
        <begin position="1175"/>
        <end position="1190"/>
    </location>
</feature>
<dbReference type="GeneID" id="71991396"/>
<protein>
    <submittedName>
        <fullName evidence="2">Uncharacterized protein</fullName>
    </submittedName>
</protein>
<feature type="region of interest" description="Disordered" evidence="1">
    <location>
        <begin position="175"/>
        <end position="395"/>
    </location>
</feature>
<feature type="compositionally biased region" description="Polar residues" evidence="1">
    <location>
        <begin position="448"/>
        <end position="460"/>
    </location>
</feature>